<name>A0A2R4MHH5_9HYPH</name>
<proteinExistence type="predicted"/>
<dbReference type="PANTHER" id="PTHR43792">
    <property type="entry name" value="GNAT FAMILY, PUTATIVE (AFU_ORTHOLOGUE AFUA_3G00765)-RELATED-RELATED"/>
    <property type="match status" value="1"/>
</dbReference>
<dbReference type="SUPFAM" id="SSF55729">
    <property type="entry name" value="Acyl-CoA N-acyltransferases (Nat)"/>
    <property type="match status" value="1"/>
</dbReference>
<feature type="domain" description="N-acetyltransferase" evidence="1">
    <location>
        <begin position="13"/>
        <end position="170"/>
    </location>
</feature>
<dbReference type="InterPro" id="IPR016181">
    <property type="entry name" value="Acyl_CoA_acyltransferase"/>
</dbReference>
<reference evidence="2 3" key="1">
    <citation type="submission" date="2017-05" db="EMBL/GenBank/DDBJ databases">
        <title>Genome Analysis of Maritalea myrionectae HL2708#5.</title>
        <authorList>
            <consortium name="Cotde Inc.-PKNU"/>
            <person name="Jang D."/>
            <person name="Oh H.-M."/>
        </authorList>
    </citation>
    <scope>NUCLEOTIDE SEQUENCE [LARGE SCALE GENOMIC DNA]</scope>
    <source>
        <strain evidence="2 3">HL2708#5</strain>
    </source>
</reference>
<accession>A0A2R4MHH5</accession>
<dbReference type="InterPro" id="IPR000182">
    <property type="entry name" value="GNAT_dom"/>
</dbReference>
<gene>
    <name evidence="2" type="ORF">MXMO3_02991</name>
</gene>
<evidence type="ECO:0000313" key="3">
    <source>
        <dbReference type="Proteomes" id="UP000258927"/>
    </source>
</evidence>
<dbReference type="InterPro" id="IPR051531">
    <property type="entry name" value="N-acetyltransferase"/>
</dbReference>
<dbReference type="STRING" id="1122213.GCA_000423365_00682"/>
<dbReference type="RefSeq" id="WP_117396373.1">
    <property type="nucleotide sequence ID" value="NZ_CP021330.1"/>
</dbReference>
<sequence length="170" mass="19227">MTLPNILFETERLICRPFEETDFEDLLALQSDKRVYQYVGNGQPLSSDQVRLWIDRSRKNIEINGFGTGAIVYKGQNDLIGWAGYVQPPEQETEIIYGLSEAEWGKGLGTEIVQGLVNAARGRYQIWPLHASVDPENSRSISLLKKLGFELFAKTKDEDGLDTDIYQLNA</sequence>
<evidence type="ECO:0000259" key="1">
    <source>
        <dbReference type="PROSITE" id="PS51186"/>
    </source>
</evidence>
<evidence type="ECO:0000313" key="2">
    <source>
        <dbReference type="EMBL" id="AVX05498.1"/>
    </source>
</evidence>
<dbReference type="KEGG" id="mmyr:MXMO3_02991"/>
<dbReference type="Proteomes" id="UP000258927">
    <property type="component" value="Chromosome"/>
</dbReference>
<dbReference type="PROSITE" id="PS51186">
    <property type="entry name" value="GNAT"/>
    <property type="match status" value="1"/>
</dbReference>
<keyword evidence="3" id="KW-1185">Reference proteome</keyword>
<dbReference type="Pfam" id="PF13302">
    <property type="entry name" value="Acetyltransf_3"/>
    <property type="match status" value="1"/>
</dbReference>
<organism evidence="2 3">
    <name type="scientific">Maritalea myrionectae</name>
    <dbReference type="NCBI Taxonomy" id="454601"/>
    <lineage>
        <taxon>Bacteria</taxon>
        <taxon>Pseudomonadati</taxon>
        <taxon>Pseudomonadota</taxon>
        <taxon>Alphaproteobacteria</taxon>
        <taxon>Hyphomicrobiales</taxon>
        <taxon>Devosiaceae</taxon>
        <taxon>Maritalea</taxon>
    </lineage>
</organism>
<dbReference type="AlphaFoldDB" id="A0A2R4MHH5"/>
<dbReference type="GO" id="GO:0016747">
    <property type="term" value="F:acyltransferase activity, transferring groups other than amino-acyl groups"/>
    <property type="evidence" value="ECO:0007669"/>
    <property type="project" value="InterPro"/>
</dbReference>
<protein>
    <submittedName>
        <fullName evidence="2">Ribosomal-protein-alanine N-acetyltransferase</fullName>
    </submittedName>
</protein>
<dbReference type="PANTHER" id="PTHR43792:SF16">
    <property type="entry name" value="N-ACETYLTRANSFERASE DOMAIN-CONTAINING PROTEIN"/>
    <property type="match status" value="1"/>
</dbReference>
<dbReference type="Gene3D" id="3.40.630.30">
    <property type="match status" value="1"/>
</dbReference>
<dbReference type="EMBL" id="CP021330">
    <property type="protein sequence ID" value="AVX05498.1"/>
    <property type="molecule type" value="Genomic_DNA"/>
</dbReference>
<keyword evidence="2" id="KW-0808">Transferase</keyword>